<accession>A0A420DV16</accession>
<dbReference type="EMBL" id="RAQJ01000001">
    <property type="protein sequence ID" value="RKE98085.1"/>
    <property type="molecule type" value="Genomic_DNA"/>
</dbReference>
<feature type="transmembrane region" description="Helical" evidence="1">
    <location>
        <begin position="16"/>
        <end position="35"/>
    </location>
</feature>
<evidence type="ECO:0000313" key="2">
    <source>
        <dbReference type="EMBL" id="RKE98085.1"/>
    </source>
</evidence>
<dbReference type="InterPro" id="IPR051675">
    <property type="entry name" value="Endo/Exo/Phosphatase_dom_1"/>
</dbReference>
<gene>
    <name evidence="2" type="ORF">BXY80_0156</name>
</gene>
<dbReference type="Gene3D" id="1.10.150.320">
    <property type="entry name" value="Photosystem II 12 kDa extrinsic protein"/>
    <property type="match status" value="2"/>
</dbReference>
<dbReference type="InterPro" id="IPR010994">
    <property type="entry name" value="RuvA_2-like"/>
</dbReference>
<keyword evidence="1" id="KW-0472">Membrane</keyword>
<keyword evidence="3" id="KW-1185">Reference proteome</keyword>
<organism evidence="2 3">
    <name type="scientific">Ichthyenterobacterium magnum</name>
    <dbReference type="NCBI Taxonomy" id="1230530"/>
    <lineage>
        <taxon>Bacteria</taxon>
        <taxon>Pseudomonadati</taxon>
        <taxon>Bacteroidota</taxon>
        <taxon>Flavobacteriia</taxon>
        <taxon>Flavobacteriales</taxon>
        <taxon>Flavobacteriaceae</taxon>
        <taxon>Ichthyenterobacterium</taxon>
    </lineage>
</organism>
<evidence type="ECO:0000313" key="3">
    <source>
        <dbReference type="Proteomes" id="UP000284892"/>
    </source>
</evidence>
<name>A0A420DV16_9FLAO</name>
<proteinExistence type="predicted"/>
<keyword evidence="2" id="KW-0238">DNA-binding</keyword>
<keyword evidence="1" id="KW-0812">Transmembrane</keyword>
<dbReference type="PANTHER" id="PTHR21180:SF32">
    <property type="entry name" value="ENDONUCLEASE_EXONUCLEASE_PHOSPHATASE FAMILY DOMAIN-CONTAINING PROTEIN 1"/>
    <property type="match status" value="1"/>
</dbReference>
<dbReference type="SUPFAM" id="SSF47781">
    <property type="entry name" value="RuvA domain 2-like"/>
    <property type="match status" value="2"/>
</dbReference>
<protein>
    <submittedName>
        <fullName evidence="2">DNA uptake protein ComE-like DNA-binding protein</fullName>
    </submittedName>
</protein>
<comment type="caution">
    <text evidence="2">The sequence shown here is derived from an EMBL/GenBank/DDBJ whole genome shotgun (WGS) entry which is preliminary data.</text>
</comment>
<dbReference type="Pfam" id="PF12836">
    <property type="entry name" value="HHH_3"/>
    <property type="match status" value="2"/>
</dbReference>
<sequence>MSKVKSHFEFSKGQRNGIFLLLFLILVFQCVYYFADFSSEEALVNNEELKIFKQELDSLKLVEIENRKPKIYPFNPNFITDYKGYTLGMTNEEIDRLLAFRKQDKWVNSAKDFQRVTKVSDSLLEIISPYFKFPDWVTNPKPKPKYTYSYTNKPKTFSEKQDLNVATAQQLKRVNGIGEKLSERIVKYRNSLPGGFISDVQLQEVYGLSPEVIVRVTNEFTVKTPKQIQKININTATIDELVTIQHIDYEIAHYIIEQRTLREGFKSLDELLKVKDFPVKKIEIIKLYLTLN</sequence>
<dbReference type="OrthoDB" id="981124at2"/>
<evidence type="ECO:0000256" key="1">
    <source>
        <dbReference type="SAM" id="Phobius"/>
    </source>
</evidence>
<dbReference type="GO" id="GO:0003677">
    <property type="term" value="F:DNA binding"/>
    <property type="evidence" value="ECO:0007669"/>
    <property type="project" value="UniProtKB-KW"/>
</dbReference>
<dbReference type="Proteomes" id="UP000284892">
    <property type="component" value="Unassembled WGS sequence"/>
</dbReference>
<dbReference type="PANTHER" id="PTHR21180">
    <property type="entry name" value="ENDONUCLEASE/EXONUCLEASE/PHOSPHATASE FAMILY DOMAIN-CONTAINING PROTEIN 1"/>
    <property type="match status" value="1"/>
</dbReference>
<keyword evidence="1" id="KW-1133">Transmembrane helix</keyword>
<dbReference type="RefSeq" id="WP_120199314.1">
    <property type="nucleotide sequence ID" value="NZ_RAQJ01000001.1"/>
</dbReference>
<dbReference type="AlphaFoldDB" id="A0A420DV16"/>
<reference evidence="2 3" key="1">
    <citation type="submission" date="2018-09" db="EMBL/GenBank/DDBJ databases">
        <title>Genomic Encyclopedia of Archaeal and Bacterial Type Strains, Phase II (KMG-II): from individual species to whole genera.</title>
        <authorList>
            <person name="Goeker M."/>
        </authorList>
    </citation>
    <scope>NUCLEOTIDE SEQUENCE [LARGE SCALE GENOMIC DNA]</scope>
    <source>
        <strain evidence="2 3">DSM 26283</strain>
    </source>
</reference>